<dbReference type="AlphaFoldDB" id="A0A6I4VW60"/>
<evidence type="ECO:0000313" key="2">
    <source>
        <dbReference type="Proteomes" id="UP000430692"/>
    </source>
</evidence>
<dbReference type="Proteomes" id="UP000430692">
    <property type="component" value="Unassembled WGS sequence"/>
</dbReference>
<sequence length="97" mass="11616">MVMKIKDIIYKVIQDNPQIELSKFLHDENISRHKLLIFFQKLEELSGVELSTYINFVKTCEREKLCDLYAYLGYFIMKAELNRTKNHIESLMKKDII</sequence>
<name>A0A6I4VW60_9BACL</name>
<proteinExistence type="predicted"/>
<accession>A0A6I4VW60</accession>
<dbReference type="EMBL" id="WUUL01000009">
    <property type="protein sequence ID" value="MXQ54848.1"/>
    <property type="molecule type" value="Genomic_DNA"/>
</dbReference>
<protein>
    <submittedName>
        <fullName evidence="1">Uncharacterized protein</fullName>
    </submittedName>
</protein>
<evidence type="ECO:0000313" key="1">
    <source>
        <dbReference type="EMBL" id="MXQ54848.1"/>
    </source>
</evidence>
<gene>
    <name evidence="1" type="ORF">GSM42_14210</name>
</gene>
<reference evidence="1 2" key="1">
    <citation type="submission" date="2019-12" db="EMBL/GenBank/DDBJ databases">
        <title>Whole-genome analyses of novel actinobacteria.</title>
        <authorList>
            <person name="Sahin N."/>
            <person name="Saygin H."/>
        </authorList>
    </citation>
    <scope>NUCLEOTIDE SEQUENCE [LARGE SCALE GENOMIC DNA]</scope>
    <source>
        <strain evidence="1 2">KC615</strain>
    </source>
</reference>
<organism evidence="1 2">
    <name type="scientific">Shimazuella alba</name>
    <dbReference type="NCBI Taxonomy" id="2690964"/>
    <lineage>
        <taxon>Bacteria</taxon>
        <taxon>Bacillati</taxon>
        <taxon>Bacillota</taxon>
        <taxon>Bacilli</taxon>
        <taxon>Bacillales</taxon>
        <taxon>Thermoactinomycetaceae</taxon>
        <taxon>Shimazuella</taxon>
    </lineage>
</organism>
<comment type="caution">
    <text evidence="1">The sequence shown here is derived from an EMBL/GenBank/DDBJ whole genome shotgun (WGS) entry which is preliminary data.</text>
</comment>
<keyword evidence="2" id="KW-1185">Reference proteome</keyword>